<dbReference type="RefSeq" id="WP_095416412.1">
    <property type="nucleotide sequence ID" value="NZ_CP018477.1"/>
</dbReference>
<proteinExistence type="predicted"/>
<dbReference type="KEGG" id="ttf:THTE_4075"/>
<dbReference type="EMBL" id="CP018477">
    <property type="protein sequence ID" value="ASV76676.1"/>
    <property type="molecule type" value="Genomic_DNA"/>
</dbReference>
<organism evidence="1 2">
    <name type="scientific">Thermogutta terrifontis</name>
    <dbReference type="NCBI Taxonomy" id="1331910"/>
    <lineage>
        <taxon>Bacteria</taxon>
        <taxon>Pseudomonadati</taxon>
        <taxon>Planctomycetota</taxon>
        <taxon>Planctomycetia</taxon>
        <taxon>Pirellulales</taxon>
        <taxon>Thermoguttaceae</taxon>
        <taxon>Thermogutta</taxon>
    </lineage>
</organism>
<dbReference type="Proteomes" id="UP000215086">
    <property type="component" value="Chromosome"/>
</dbReference>
<evidence type="ECO:0000313" key="2">
    <source>
        <dbReference type="Proteomes" id="UP000215086"/>
    </source>
</evidence>
<reference evidence="1 2" key="1">
    <citation type="journal article" name="Front. Microbiol.">
        <title>Sugar Metabolism of the First Thermophilic Planctomycete Thermogutta terrifontis: Comparative Genomic and Transcriptomic Approaches.</title>
        <authorList>
            <person name="Elcheninov A.G."/>
            <person name="Menzel P."/>
            <person name="Gudbergsdottir S.R."/>
            <person name="Slesarev A.I."/>
            <person name="Kadnikov V.V."/>
            <person name="Krogh A."/>
            <person name="Bonch-Osmolovskaya E.A."/>
            <person name="Peng X."/>
            <person name="Kublanov I.V."/>
        </authorList>
    </citation>
    <scope>NUCLEOTIDE SEQUENCE [LARGE SCALE GENOMIC DNA]</scope>
    <source>
        <strain evidence="1 2">R1</strain>
    </source>
</reference>
<name>A0A286RL36_9BACT</name>
<protein>
    <submittedName>
        <fullName evidence="1">Uncharacterized protein</fullName>
    </submittedName>
</protein>
<accession>A0A286RL36</accession>
<evidence type="ECO:0000313" key="1">
    <source>
        <dbReference type="EMBL" id="ASV76676.1"/>
    </source>
</evidence>
<gene>
    <name evidence="1" type="ORF">THTE_4075</name>
</gene>
<sequence length="162" mass="18870">MRWVDRLESCTGQIATGEIPELPEVKVAKRFIEEQIRYRPKHMRLPHKGMRFRSLSDVALKTLVYFDLSPDGRALFSMPIKDYIVNPSIVLILPYEPDHSISVACRLIPEKYKELECHVVEKSMRDDPNYLGYAFAVSYEQLHIDFEWLGKVEPTDDDVRNG</sequence>
<keyword evidence="2" id="KW-1185">Reference proteome</keyword>
<dbReference type="AlphaFoldDB" id="A0A286RL36"/>